<dbReference type="InterPro" id="IPR013785">
    <property type="entry name" value="Aldolase_TIM"/>
</dbReference>
<dbReference type="PANTHER" id="PTHR43665">
    <property type="entry name" value="ISOPENTENYL-DIPHOSPHATE DELTA-ISOMERASE"/>
    <property type="match status" value="1"/>
</dbReference>
<dbReference type="STRING" id="889306.KP78_31790"/>
<dbReference type="PATRIC" id="fig|889306.3.peg.3193"/>
<keyword evidence="1" id="KW-0413">Isomerase</keyword>
<dbReference type="PANTHER" id="PTHR43665:SF1">
    <property type="entry name" value="ISOPENTENYL-DIPHOSPHATE DELTA-ISOMERASE"/>
    <property type="match status" value="1"/>
</dbReference>
<evidence type="ECO:0000313" key="1">
    <source>
        <dbReference type="EMBL" id="KIL44215.1"/>
    </source>
</evidence>
<dbReference type="EMBL" id="JXRP01000019">
    <property type="protein sequence ID" value="KIL44215.1"/>
    <property type="molecule type" value="Genomic_DNA"/>
</dbReference>
<dbReference type="GO" id="GO:0004452">
    <property type="term" value="F:isopentenyl-diphosphate delta-isomerase activity"/>
    <property type="evidence" value="ECO:0007669"/>
    <property type="project" value="InterPro"/>
</dbReference>
<name>A0A0C2R1M9_9BACL</name>
<dbReference type="InterPro" id="IPR011179">
    <property type="entry name" value="IPdP_isomerase"/>
</dbReference>
<comment type="caution">
    <text evidence="1">The sequence shown here is derived from an EMBL/GenBank/DDBJ whole genome shotgun (WGS) entry which is preliminary data.</text>
</comment>
<dbReference type="GO" id="GO:0008299">
    <property type="term" value="P:isoprenoid biosynthetic process"/>
    <property type="evidence" value="ECO:0007669"/>
    <property type="project" value="InterPro"/>
</dbReference>
<evidence type="ECO:0000313" key="2">
    <source>
        <dbReference type="Proteomes" id="UP000031938"/>
    </source>
</evidence>
<dbReference type="AlphaFoldDB" id="A0A0C2R1M9"/>
<protein>
    <submittedName>
        <fullName evidence="1">Isopentenyl pyrophosphate isomerase</fullName>
    </submittedName>
</protein>
<dbReference type="GO" id="GO:0010181">
    <property type="term" value="F:FMN binding"/>
    <property type="evidence" value="ECO:0007669"/>
    <property type="project" value="InterPro"/>
</dbReference>
<organism evidence="1 2">
    <name type="scientific">Jeotgalibacillus soli</name>
    <dbReference type="NCBI Taxonomy" id="889306"/>
    <lineage>
        <taxon>Bacteria</taxon>
        <taxon>Bacillati</taxon>
        <taxon>Bacillota</taxon>
        <taxon>Bacilli</taxon>
        <taxon>Bacillales</taxon>
        <taxon>Caryophanaceae</taxon>
        <taxon>Jeotgalibacillus</taxon>
    </lineage>
</organism>
<dbReference type="Proteomes" id="UP000031938">
    <property type="component" value="Unassembled WGS sequence"/>
</dbReference>
<reference evidence="1 2" key="1">
    <citation type="submission" date="2015-01" db="EMBL/GenBank/DDBJ databases">
        <title>Genome sequencing of Jeotgalibacillus soli.</title>
        <authorList>
            <person name="Goh K.M."/>
            <person name="Chan K.-G."/>
            <person name="Yaakop A.S."/>
            <person name="Ee R."/>
            <person name="Gan H.M."/>
            <person name="Chan C.S."/>
        </authorList>
    </citation>
    <scope>NUCLEOTIDE SEQUENCE [LARGE SCALE GENOMIC DNA]</scope>
    <source>
        <strain evidence="1 2">P9</strain>
    </source>
</reference>
<gene>
    <name evidence="1" type="ORF">KP78_31790</name>
</gene>
<accession>A0A0C2R1M9</accession>
<dbReference type="SUPFAM" id="SSF51395">
    <property type="entry name" value="FMN-linked oxidoreductases"/>
    <property type="match status" value="1"/>
</dbReference>
<proteinExistence type="predicted"/>
<sequence>MTRAKRKLDHINYALSTGASGGAGFDDVLFVHQGLPNLSYEKISLHTKIGELFLSSPLFINAMTGGGGEMTESINRDFALAAKETGVALSVGSQMAALKDPSERRSYEITRKINPNGLIFANLGSEATVDQAKIAVDMIEANALQIHLNVIQELAMPDLRETVILKAR</sequence>
<dbReference type="Gene3D" id="3.20.20.70">
    <property type="entry name" value="Aldolase class I"/>
    <property type="match status" value="1"/>
</dbReference>
<keyword evidence="2" id="KW-1185">Reference proteome</keyword>